<dbReference type="InterPro" id="IPR017438">
    <property type="entry name" value="ATP-NAD_kinase_N"/>
</dbReference>
<evidence type="ECO:0000313" key="2">
    <source>
        <dbReference type="EMBL" id="SBV98286.1"/>
    </source>
</evidence>
<dbReference type="SMART" id="SM00046">
    <property type="entry name" value="DAGKc"/>
    <property type="match status" value="1"/>
</dbReference>
<feature type="domain" description="DAGKc" evidence="1">
    <location>
        <begin position="1"/>
        <end position="121"/>
    </location>
</feature>
<dbReference type="Pfam" id="PF00781">
    <property type="entry name" value="DAGK_cat"/>
    <property type="match status" value="1"/>
</dbReference>
<reference evidence="2" key="1">
    <citation type="submission" date="2016-04" db="EMBL/GenBank/DDBJ databases">
        <authorList>
            <person name="Evans L.H."/>
            <person name="Alamgir A."/>
            <person name="Owens N."/>
            <person name="Weber N.D."/>
            <person name="Virtaneva K."/>
            <person name="Barbian K."/>
            <person name="Babar A."/>
            <person name="Rosenke K."/>
        </authorList>
    </citation>
    <scope>NUCLEOTIDE SEQUENCE</scope>
    <source>
        <strain evidence="2">86</strain>
    </source>
</reference>
<accession>A0A212JFS2</accession>
<gene>
    <name evidence="2" type="ORF">KL86APRO_10992</name>
</gene>
<evidence type="ECO:0000259" key="1">
    <source>
        <dbReference type="PROSITE" id="PS50146"/>
    </source>
</evidence>
<proteinExistence type="predicted"/>
<keyword evidence="2" id="KW-0418">Kinase</keyword>
<dbReference type="GO" id="GO:0016301">
    <property type="term" value="F:kinase activity"/>
    <property type="evidence" value="ECO:0007669"/>
    <property type="project" value="UniProtKB-KW"/>
</dbReference>
<sequence>MRLTLIHNPGAGGGGWSAGRLVAALRAAGCEVAAVYAADDPELAERLAAAGVVAVAGGDGTVARIAKGLHGGDAAMAIIPSGGANNIACSLGIPPEPEAAIAMLRTARPRPFRLGRAIGAGCDRGFVESVGLGPIAREAWRMPDDGVTREEKRERGRAVLREAVREAETIRAAAILDGEPLREATLMLEAMGIARVGPSLTVAPDADPGDAFLHVAWLPLERRAAMVDWLDDPEAGPPPLCWTRARRVGLEIAGESLRIDDDRIKAVVGKVVLEVVEPPLAVFSPP</sequence>
<keyword evidence="2" id="KW-0808">Transferase</keyword>
<dbReference type="SUPFAM" id="SSF111331">
    <property type="entry name" value="NAD kinase/diacylglycerol kinase-like"/>
    <property type="match status" value="1"/>
</dbReference>
<dbReference type="InterPro" id="IPR001206">
    <property type="entry name" value="Diacylglycerol_kinase_cat_dom"/>
</dbReference>
<organism evidence="2">
    <name type="scientific">uncultured Alphaproteobacteria bacterium</name>
    <dbReference type="NCBI Taxonomy" id="91750"/>
    <lineage>
        <taxon>Bacteria</taxon>
        <taxon>Pseudomonadati</taxon>
        <taxon>Pseudomonadota</taxon>
        <taxon>Alphaproteobacteria</taxon>
        <taxon>environmental samples</taxon>
    </lineage>
</organism>
<dbReference type="InterPro" id="IPR016064">
    <property type="entry name" value="NAD/diacylglycerol_kinase_sf"/>
</dbReference>
<dbReference type="Gene3D" id="2.60.200.40">
    <property type="match status" value="1"/>
</dbReference>
<dbReference type="Gene3D" id="3.40.50.10330">
    <property type="entry name" value="Probable inorganic polyphosphate/atp-NAD kinase, domain 1"/>
    <property type="match status" value="1"/>
</dbReference>
<name>A0A212JFS2_9PROT</name>
<dbReference type="AlphaFoldDB" id="A0A212JFS2"/>
<dbReference type="EMBL" id="FLUO01000001">
    <property type="protein sequence ID" value="SBV98286.1"/>
    <property type="molecule type" value="Genomic_DNA"/>
</dbReference>
<dbReference type="PROSITE" id="PS50146">
    <property type="entry name" value="DAGK"/>
    <property type="match status" value="1"/>
</dbReference>
<protein>
    <submittedName>
        <fullName evidence="2">Putative Diacylglycerol kinase catalytic domain protein</fullName>
    </submittedName>
</protein>